<feature type="region of interest" description="Disordered" evidence="1">
    <location>
        <begin position="452"/>
        <end position="504"/>
    </location>
</feature>
<accession>A5AFS6</accession>
<gene>
    <name evidence="2" type="ORF">VITISV_004352</name>
</gene>
<proteinExistence type="predicted"/>
<dbReference type="AlphaFoldDB" id="A5AFS6"/>
<feature type="compositionally biased region" description="Basic residues" evidence="1">
    <location>
        <begin position="383"/>
        <end position="405"/>
    </location>
</feature>
<dbReference type="PANTHER" id="PTHR24559:SF444">
    <property type="entry name" value="REVERSE TRANSCRIPTASE DOMAIN-CONTAINING PROTEIN"/>
    <property type="match status" value="1"/>
</dbReference>
<dbReference type="PANTHER" id="PTHR24559">
    <property type="entry name" value="TRANSPOSON TY3-I GAG-POL POLYPROTEIN"/>
    <property type="match status" value="1"/>
</dbReference>
<organism evidence="2">
    <name type="scientific">Vitis vinifera</name>
    <name type="common">Grape</name>
    <dbReference type="NCBI Taxonomy" id="29760"/>
    <lineage>
        <taxon>Eukaryota</taxon>
        <taxon>Viridiplantae</taxon>
        <taxon>Streptophyta</taxon>
        <taxon>Embryophyta</taxon>
        <taxon>Tracheophyta</taxon>
        <taxon>Spermatophyta</taxon>
        <taxon>Magnoliopsida</taxon>
        <taxon>eudicotyledons</taxon>
        <taxon>Gunneridae</taxon>
        <taxon>Pentapetalae</taxon>
        <taxon>rosids</taxon>
        <taxon>Vitales</taxon>
        <taxon>Vitaceae</taxon>
        <taxon>Viteae</taxon>
        <taxon>Vitis</taxon>
    </lineage>
</organism>
<dbReference type="InterPro" id="IPR043502">
    <property type="entry name" value="DNA/RNA_pol_sf"/>
</dbReference>
<evidence type="ECO:0000313" key="2">
    <source>
        <dbReference type="EMBL" id="CAN64513.1"/>
    </source>
</evidence>
<dbReference type="ExpressionAtlas" id="A5AFS6">
    <property type="expression patterns" value="baseline"/>
</dbReference>
<name>A5AFS6_VITVI</name>
<dbReference type="InterPro" id="IPR043128">
    <property type="entry name" value="Rev_trsase/Diguanyl_cyclase"/>
</dbReference>
<dbReference type="Gene3D" id="3.10.10.10">
    <property type="entry name" value="HIV Type 1 Reverse Transcriptase, subunit A, domain 1"/>
    <property type="match status" value="1"/>
</dbReference>
<sequence>MLEKKKSLLLVTEARLRNSQVRRLSRILGSLVEPLCPSEQPQQRHSPGNIRHGRRNWVPGQCNAEFPVHYFYAWLDQSFPKLYMRLPLPDLGKLKDYVPEMLAIENIEAGKFDAKMARLFIRHPMSFTWRPYKHVSDLHAMRHSDVTAGQRASGRTVQSPPRGQDGLGVCPMVASTEIFLLLARLVVDQLLTFKEQQLPDQERVGSRSPPPPEPTYGPIPEQGQPPRSSQHRKGHQPANPDHERKGRFSTRQPACIPHQGGKKKSHHFFSTVLGSTDGDSKYEGPPNSTGSLTFKFKSRKPKRQHLSLQLQLHQLHRNRQHHEHHLQHSRLLVDHKAASKKRSGRREARPRFEMIPVIYDHPEEVSDSYIASLFPSEPQHEYRHSKKRKVENRNKAKKLQRTPRIRKRKRGLFRLSFELLLRSFEFHYQSKLKQESVLPPYAIGAEAPIMSKPPAEQITEVGSESAGDPEKAAEHSVEGTQPTECVPESAGKEVEETAQSQPNRLRSEGAIPTAAKGHEMLSIIDAFSGYNQRKLAEEDQEKTSFTTPWGTYYYVVMPFGLKLGQ</sequence>
<dbReference type="Gene3D" id="3.30.70.270">
    <property type="match status" value="1"/>
</dbReference>
<protein>
    <submittedName>
        <fullName evidence="2">Uncharacterized protein</fullName>
    </submittedName>
</protein>
<dbReference type="InterPro" id="IPR053134">
    <property type="entry name" value="RNA-dir_DNA_polymerase"/>
</dbReference>
<dbReference type="OrthoDB" id="1572276at2759"/>
<feature type="region of interest" description="Disordered" evidence="1">
    <location>
        <begin position="198"/>
        <end position="266"/>
    </location>
</feature>
<feature type="region of interest" description="Disordered" evidence="1">
    <location>
        <begin position="145"/>
        <end position="165"/>
    </location>
</feature>
<feature type="compositionally biased region" description="Basic and acidic residues" evidence="1">
    <location>
        <begin position="468"/>
        <end position="477"/>
    </location>
</feature>
<feature type="region of interest" description="Disordered" evidence="1">
    <location>
        <begin position="377"/>
        <end position="405"/>
    </location>
</feature>
<dbReference type="SUPFAM" id="SSF56672">
    <property type="entry name" value="DNA/RNA polymerases"/>
    <property type="match status" value="1"/>
</dbReference>
<feature type="compositionally biased region" description="Pro residues" evidence="1">
    <location>
        <begin position="208"/>
        <end position="217"/>
    </location>
</feature>
<dbReference type="EMBL" id="AM425652">
    <property type="protein sequence ID" value="CAN64513.1"/>
    <property type="molecule type" value="Genomic_DNA"/>
</dbReference>
<reference evidence="2" key="1">
    <citation type="journal article" date="2007" name="PLoS ONE">
        <title>The first genome sequence of an elite grapevine cultivar (Pinot noir Vitis vinifera L.): coping with a highly heterozygous genome.</title>
        <authorList>
            <person name="Velasco R."/>
            <person name="Zharkikh A."/>
            <person name="Troggio M."/>
            <person name="Cartwright D.A."/>
            <person name="Cestaro A."/>
            <person name="Pruss D."/>
            <person name="Pindo M."/>
            <person name="FitzGerald L.M."/>
            <person name="Vezzulli S."/>
            <person name="Reid J."/>
            <person name="Malacarne G."/>
            <person name="Iliev D."/>
            <person name="Coppola G."/>
            <person name="Wardell B."/>
            <person name="Micheletti D."/>
            <person name="Macalma T."/>
            <person name="Facci M."/>
            <person name="Mitchell J.T."/>
            <person name="Perazzolli M."/>
            <person name="Eldredge G."/>
            <person name="Gatto P."/>
            <person name="Oyzerski R."/>
            <person name="Moretto M."/>
            <person name="Gutin N."/>
            <person name="Stefanini M."/>
            <person name="Chen Y."/>
            <person name="Segala C."/>
            <person name="Davenport C."/>
            <person name="Dematte L."/>
            <person name="Mraz A."/>
            <person name="Battilana J."/>
            <person name="Stormo K."/>
            <person name="Costa F."/>
            <person name="Tao Q."/>
            <person name="Si-Ammour A."/>
            <person name="Harkins T."/>
            <person name="Lackey A."/>
            <person name="Perbost C."/>
            <person name="Taillon B."/>
            <person name="Stella A."/>
            <person name="Solovyev V."/>
            <person name="Fawcett J.A."/>
            <person name="Sterck L."/>
            <person name="Vandepoele K."/>
            <person name="Grando S.M."/>
            <person name="Toppo S."/>
            <person name="Moser C."/>
            <person name="Lanchbury J."/>
            <person name="Bogden R."/>
            <person name="Skolnick M."/>
            <person name="Sgaramella V."/>
            <person name="Bhatnagar S.K."/>
            <person name="Fontana P."/>
            <person name="Gutin A."/>
            <person name="Van de Peer Y."/>
            <person name="Salamini F."/>
            <person name="Viola R."/>
        </authorList>
    </citation>
    <scope>NUCLEOTIDE SEQUENCE</scope>
</reference>
<evidence type="ECO:0000256" key="1">
    <source>
        <dbReference type="SAM" id="MobiDB-lite"/>
    </source>
</evidence>